<dbReference type="GO" id="GO:0043565">
    <property type="term" value="F:sequence-specific DNA binding"/>
    <property type="evidence" value="ECO:0007669"/>
    <property type="project" value="TreeGrafter"/>
</dbReference>
<dbReference type="InterPro" id="IPR002686">
    <property type="entry name" value="Transposase_17"/>
</dbReference>
<dbReference type="Gene3D" id="3.30.70.1290">
    <property type="entry name" value="Transposase IS200-like"/>
    <property type="match status" value="1"/>
</dbReference>
<dbReference type="AlphaFoldDB" id="A0A1H9G126"/>
<gene>
    <name evidence="2" type="ORF">SAMN04488038_106179</name>
</gene>
<feature type="domain" description="Transposase IS200-like" evidence="1">
    <location>
        <begin position="9"/>
        <end position="126"/>
    </location>
</feature>
<dbReference type="Proteomes" id="UP000199233">
    <property type="component" value="Unassembled WGS sequence"/>
</dbReference>
<dbReference type="PANTHER" id="PTHR36966">
    <property type="entry name" value="REP-ASSOCIATED TYROSINE TRANSPOSASE"/>
    <property type="match status" value="1"/>
</dbReference>
<dbReference type="NCBIfam" id="NF047646">
    <property type="entry name" value="REP_Tyr_transpos"/>
    <property type="match status" value="1"/>
</dbReference>
<dbReference type="GO" id="GO:0004803">
    <property type="term" value="F:transposase activity"/>
    <property type="evidence" value="ECO:0007669"/>
    <property type="project" value="InterPro"/>
</dbReference>
<evidence type="ECO:0000313" key="3">
    <source>
        <dbReference type="Proteomes" id="UP000199233"/>
    </source>
</evidence>
<dbReference type="STRING" id="489703.SAMN04488038_106179"/>
<keyword evidence="3" id="KW-1185">Reference proteome</keyword>
<protein>
    <submittedName>
        <fullName evidence="2">Putative transposase</fullName>
    </submittedName>
</protein>
<reference evidence="2 3" key="1">
    <citation type="submission" date="2016-10" db="EMBL/GenBank/DDBJ databases">
        <authorList>
            <person name="de Groot N.N."/>
        </authorList>
    </citation>
    <scope>NUCLEOTIDE SEQUENCE [LARGE SCALE GENOMIC DNA]</scope>
    <source>
        <strain evidence="2 3">DSM 25927</strain>
    </source>
</reference>
<dbReference type="EMBL" id="FOFS01000006">
    <property type="protein sequence ID" value="SEQ43807.1"/>
    <property type="molecule type" value="Genomic_DNA"/>
</dbReference>
<proteinExistence type="predicted"/>
<dbReference type="InterPro" id="IPR036515">
    <property type="entry name" value="Transposase_17_sf"/>
</dbReference>
<dbReference type="GO" id="GO:0006313">
    <property type="term" value="P:DNA transposition"/>
    <property type="evidence" value="ECO:0007669"/>
    <property type="project" value="InterPro"/>
</dbReference>
<accession>A0A1H9G126</accession>
<dbReference type="SMART" id="SM01321">
    <property type="entry name" value="Y1_Tnp"/>
    <property type="match status" value="1"/>
</dbReference>
<dbReference type="RefSeq" id="WP_093285020.1">
    <property type="nucleotide sequence ID" value="NZ_FOFS01000006.1"/>
</dbReference>
<dbReference type="OrthoDB" id="9794403at2"/>
<dbReference type="InterPro" id="IPR052715">
    <property type="entry name" value="RAYT_transposase"/>
</dbReference>
<evidence type="ECO:0000313" key="2">
    <source>
        <dbReference type="EMBL" id="SEQ43807.1"/>
    </source>
</evidence>
<dbReference type="PANTHER" id="PTHR36966:SF1">
    <property type="entry name" value="REP-ASSOCIATED TYROSINE TRANSPOSASE"/>
    <property type="match status" value="1"/>
</dbReference>
<dbReference type="SUPFAM" id="SSF143422">
    <property type="entry name" value="Transposase IS200-like"/>
    <property type="match status" value="1"/>
</dbReference>
<name>A0A1H9G126_9GAMM</name>
<organism evidence="2 3">
    <name type="scientific">Solimonas aquatica</name>
    <dbReference type="NCBI Taxonomy" id="489703"/>
    <lineage>
        <taxon>Bacteria</taxon>
        <taxon>Pseudomonadati</taxon>
        <taxon>Pseudomonadota</taxon>
        <taxon>Gammaproteobacteria</taxon>
        <taxon>Nevskiales</taxon>
        <taxon>Nevskiaceae</taxon>
        <taxon>Solimonas</taxon>
    </lineage>
</organism>
<evidence type="ECO:0000259" key="1">
    <source>
        <dbReference type="SMART" id="SM01321"/>
    </source>
</evidence>
<sequence length="169" mass="18909">MPHADPISLATGCFFLTVALLQRPEPSLLMHIDTLREALVRARDVGVYHVEAIAVLPDHLHGLFSLPPDAEAAEARWQRIKAAILQGLPGDADPRRPSAICQYQLREHAIRDPSDFQRLIDYIHFNPVKHALAARAADWPHSTFKLHLARGAYSADWQACAQVRAMNLE</sequence>